<keyword evidence="3" id="KW-1185">Reference proteome</keyword>
<organism evidence="2 3">
    <name type="scientific">Kwoniella newhampshirensis</name>
    <dbReference type="NCBI Taxonomy" id="1651941"/>
    <lineage>
        <taxon>Eukaryota</taxon>
        <taxon>Fungi</taxon>
        <taxon>Dikarya</taxon>
        <taxon>Basidiomycota</taxon>
        <taxon>Agaricomycotina</taxon>
        <taxon>Tremellomycetes</taxon>
        <taxon>Tremellales</taxon>
        <taxon>Cryptococcaceae</taxon>
        <taxon>Kwoniella</taxon>
    </lineage>
</organism>
<dbReference type="Proteomes" id="UP001388673">
    <property type="component" value="Unassembled WGS sequence"/>
</dbReference>
<gene>
    <name evidence="2" type="ORF">IAR55_006622</name>
</gene>
<evidence type="ECO:0000256" key="1">
    <source>
        <dbReference type="SAM" id="MobiDB-lite"/>
    </source>
</evidence>
<name>A0AAW0YRL2_9TREE</name>
<sequence length="229" mass="26054">MSSALSTPSPPAGNYVPAHPTDEDMFKRRYVALQEIIHELEDENNLIAYRIAKLRKQAQLEAIEKEKERKRALKRAARARARARDALIAEEKEKARLQEEEEEMRFREEEEKEERERERESERERLDEGGQGSGRVAMGLGAGTIGGRGERVLRASYLDDEEEGNGQIRSRPHLNIGSSRITHPPSLSPLLNNPSSDAHAPFDGYARQDSYHRSPTKRSDGDVSMEDDY</sequence>
<feature type="region of interest" description="Disordered" evidence="1">
    <location>
        <begin position="1"/>
        <end position="21"/>
    </location>
</feature>
<evidence type="ECO:0000313" key="2">
    <source>
        <dbReference type="EMBL" id="KAK8844772.1"/>
    </source>
</evidence>
<comment type="caution">
    <text evidence="2">The sequence shown here is derived from an EMBL/GenBank/DDBJ whole genome shotgun (WGS) entry which is preliminary data.</text>
</comment>
<feature type="compositionally biased region" description="Basic and acidic residues" evidence="1">
    <location>
        <begin position="209"/>
        <end position="221"/>
    </location>
</feature>
<dbReference type="KEGG" id="kne:92183880"/>
<feature type="region of interest" description="Disordered" evidence="1">
    <location>
        <begin position="93"/>
        <end position="229"/>
    </location>
</feature>
<dbReference type="EMBL" id="JBCAWK010000013">
    <property type="protein sequence ID" value="KAK8844772.1"/>
    <property type="molecule type" value="Genomic_DNA"/>
</dbReference>
<accession>A0AAW0YRL2</accession>
<reference evidence="2 3" key="1">
    <citation type="journal article" date="2024" name="bioRxiv">
        <title>Comparative genomics of Cryptococcus and Kwoniella reveals pathogenesis evolution and contrasting karyotype dynamics via intercentromeric recombination or chromosome fusion.</title>
        <authorList>
            <person name="Coelho M.A."/>
            <person name="David-Palma M."/>
            <person name="Shea T."/>
            <person name="Bowers K."/>
            <person name="McGinley-Smith S."/>
            <person name="Mohammad A.W."/>
            <person name="Gnirke A."/>
            <person name="Yurkov A.M."/>
            <person name="Nowrousian M."/>
            <person name="Sun S."/>
            <person name="Cuomo C.A."/>
            <person name="Heitman J."/>
        </authorList>
    </citation>
    <scope>NUCLEOTIDE SEQUENCE [LARGE SCALE GENOMIC DNA]</scope>
    <source>
        <strain evidence="2 3">CBS 13917</strain>
    </source>
</reference>
<dbReference type="AlphaFoldDB" id="A0AAW0YRL2"/>
<evidence type="ECO:0000313" key="3">
    <source>
        <dbReference type="Proteomes" id="UP001388673"/>
    </source>
</evidence>
<protein>
    <submittedName>
        <fullName evidence="2">Uncharacterized protein</fullName>
    </submittedName>
</protein>
<dbReference type="RefSeq" id="XP_066799996.1">
    <property type="nucleotide sequence ID" value="XM_066949702.1"/>
</dbReference>
<proteinExistence type="predicted"/>
<dbReference type="GeneID" id="92183880"/>
<feature type="compositionally biased region" description="Basic and acidic residues" evidence="1">
    <location>
        <begin position="93"/>
        <end position="128"/>
    </location>
</feature>
<feature type="compositionally biased region" description="Low complexity" evidence="1">
    <location>
        <begin position="184"/>
        <end position="196"/>
    </location>
</feature>